<feature type="coiled-coil region" evidence="1">
    <location>
        <begin position="113"/>
        <end position="196"/>
    </location>
</feature>
<dbReference type="PROSITE" id="PS50081">
    <property type="entry name" value="ZF_DAG_PE_2"/>
    <property type="match status" value="1"/>
</dbReference>
<protein>
    <submittedName>
        <fullName evidence="3">ROR1</fullName>
        <ecNumber evidence="3">2.7.10.1</ecNumber>
    </submittedName>
</protein>
<dbReference type="InterPro" id="IPR002219">
    <property type="entry name" value="PKC_DAG/PE"/>
</dbReference>
<keyword evidence="1" id="KW-0175">Coiled coil</keyword>
<dbReference type="OrthoDB" id="3044497at2759"/>
<evidence type="ECO:0000259" key="2">
    <source>
        <dbReference type="PROSITE" id="PS50081"/>
    </source>
</evidence>
<dbReference type="AlphaFoldDB" id="A0A8S3SNR2"/>
<evidence type="ECO:0000313" key="3">
    <source>
        <dbReference type="EMBL" id="CAG2221786.1"/>
    </source>
</evidence>
<name>A0A8S3SNR2_MYTED</name>
<sequence>MLEENLTNCPCCDKPLDMSKISCIECSQQFHQRCIDSKTDICFACIGKNHQLASNANIEVSASSAPNIIISHGSDETQIPITTASISTTSIQQDTVIPPNISLINKDEQSHIKQRDLRQLKKKEEQIKMKEAAVNDEAKEKTRLLDRLHKAESRNLELELTIKTLTVRDKVTRFVLRKVENELDKLDVTANHIEKNVRAESLDGLPTHSTHSVIDERTQETIVTNNNDCNIGQSRTNVQINTTEFGNHKVSNQQGDQQTNTPPILRPVNDKGQPVLGYCLPPNLLSGQPMYMNATPIGQLNTAPTGHFNASPSLRFNSTSTGHFTATPTRHFNATPNGHFNASPSIRFNSAPSRHFNAAPTGHFNAASSMNFNTVPTVRFNTTPTEHFNAKPTACLNAEHWLFNCQIDNLNELHEHLNGIGKSVDDRDPITPVQMPRGYGGVGILWRKEMDSLITTLDIGNERIQCVEVRGDKKKLLLVSVYLPCRGSNNNISELQECVDILYEIVQSFSGTHCILVGGDFNENIFIKSGLTRNQYILDFMEECKFSAKEIGKTFIHSNGVDSTAIDHILYPDLLQDDILYVKKLDIINNVSDHYPIQAEINFEFSIGSNELKSSKRGKIYCKVNWDKLDKDKYQESIEKGIDALKLDLNTTDGISDAFSNINNIIDSATKSVAPAHKAFRKRPKLKVMNENIDHAIKAKKQAHALWKFQGRPADPCNELVINKKQTTYELRKQCRNEIAQRRINDREEIIQARVMDNKLFHKLISRQRGKLGKLIDELHVDQSSYSETNILEGWRIHFSNLAKKSNTSKFDIQYLDTVDNKQNPLQRGFTENSAPLIATLMIDEFERENKDLKKTTILGMLDAKLFDDMDLDLNGELMPVVDKTPHIGIQRAFKDSASATIEENLKKARRSLYSLMASGLHGENGLDPVTAISLVKTYILPVMLYGLETLLPSGKNLDLISKQYKKMLKQILSLTTNVADPAVYIISGQLPAEAEIHKRAFTLFGNICRSGNTSMEWRIAERQLSIKNMKSNSWFIEIKKLCLKYDIDDPYSFLITPLSKFLWKKLISTKINSYWEKRINDESKLFQTLSYLEMSYKIGQCHPIARTVDANIRDIAKIPVRLKIATGTYILQTNRAAFNQNKIDAVCMLCKCSEETLAHFLLGCTRLEYIRRDILEKITNTCSLLFAKYNLSVEIDLLTVVVNPYAYCITSAHLELTNDINIHLEPLCRHLIYKLHHKRYELLNIIPKKKNRKGGIKH</sequence>
<keyword evidence="3" id="KW-0808">Transferase</keyword>
<dbReference type="GO" id="GO:0004714">
    <property type="term" value="F:transmembrane receptor protein tyrosine kinase activity"/>
    <property type="evidence" value="ECO:0007669"/>
    <property type="project" value="UniProtKB-EC"/>
</dbReference>
<gene>
    <name evidence="3" type="ORF">MEDL_35174</name>
</gene>
<dbReference type="EC" id="2.7.10.1" evidence="3"/>
<comment type="caution">
    <text evidence="3">The sequence shown here is derived from an EMBL/GenBank/DDBJ whole genome shotgun (WGS) entry which is preliminary data.</text>
</comment>
<dbReference type="Gene3D" id="3.60.10.10">
    <property type="entry name" value="Endonuclease/exonuclease/phosphatase"/>
    <property type="match status" value="1"/>
</dbReference>
<organism evidence="3 4">
    <name type="scientific">Mytilus edulis</name>
    <name type="common">Blue mussel</name>
    <dbReference type="NCBI Taxonomy" id="6550"/>
    <lineage>
        <taxon>Eukaryota</taxon>
        <taxon>Metazoa</taxon>
        <taxon>Spiralia</taxon>
        <taxon>Lophotrochozoa</taxon>
        <taxon>Mollusca</taxon>
        <taxon>Bivalvia</taxon>
        <taxon>Autobranchia</taxon>
        <taxon>Pteriomorphia</taxon>
        <taxon>Mytilida</taxon>
        <taxon>Mytiloidea</taxon>
        <taxon>Mytilidae</taxon>
        <taxon>Mytilinae</taxon>
        <taxon>Mytilus</taxon>
    </lineage>
</organism>
<keyword evidence="4" id="KW-1185">Reference proteome</keyword>
<reference evidence="3" key="1">
    <citation type="submission" date="2021-03" db="EMBL/GenBank/DDBJ databases">
        <authorList>
            <person name="Bekaert M."/>
        </authorList>
    </citation>
    <scope>NUCLEOTIDE SEQUENCE</scope>
</reference>
<dbReference type="SUPFAM" id="SSF56219">
    <property type="entry name" value="DNase I-like"/>
    <property type="match status" value="1"/>
</dbReference>
<evidence type="ECO:0000313" key="4">
    <source>
        <dbReference type="Proteomes" id="UP000683360"/>
    </source>
</evidence>
<dbReference type="InterPro" id="IPR036691">
    <property type="entry name" value="Endo/exonu/phosph_ase_sf"/>
</dbReference>
<dbReference type="Proteomes" id="UP000683360">
    <property type="component" value="Unassembled WGS sequence"/>
</dbReference>
<dbReference type="EMBL" id="CAJPWZ010001695">
    <property type="protein sequence ID" value="CAG2221786.1"/>
    <property type="molecule type" value="Genomic_DNA"/>
</dbReference>
<feature type="domain" description="Phorbol-ester/DAG-type" evidence="2">
    <location>
        <begin position="1"/>
        <end position="42"/>
    </location>
</feature>
<proteinExistence type="predicted"/>
<accession>A0A8S3SNR2</accession>
<evidence type="ECO:0000256" key="1">
    <source>
        <dbReference type="SAM" id="Coils"/>
    </source>
</evidence>